<dbReference type="AlphaFoldDB" id="A0A8S0XUT7"/>
<dbReference type="Pfam" id="PF04365">
    <property type="entry name" value="BrnT_toxin"/>
    <property type="match status" value="1"/>
</dbReference>
<dbReference type="Gene3D" id="3.10.450.530">
    <property type="entry name" value="Ribonuclease toxin, BrnT, of type II toxin-antitoxin system"/>
    <property type="match status" value="1"/>
</dbReference>
<proteinExistence type="predicted"/>
<sequence>MQIQDVAGFEWDDGNEAKCQKHDVALSDLESAFYRTLHIFPDPAHSQSEKRYIALGKTNGGRNIFVCFTLRQREGKTYIRPISARYMHRKEIEHYEKEIANSDNR</sequence>
<dbReference type="InterPro" id="IPR007460">
    <property type="entry name" value="BrnT_toxin"/>
</dbReference>
<evidence type="ECO:0008006" key="3">
    <source>
        <dbReference type="Google" id="ProtNLM"/>
    </source>
</evidence>
<keyword evidence="2" id="KW-1185">Reference proteome</keyword>
<dbReference type="RefSeq" id="WP_174627212.1">
    <property type="nucleotide sequence ID" value="NZ_CADCXN010000102.1"/>
</dbReference>
<accession>A0A8S0XUT7</accession>
<dbReference type="Proteomes" id="UP000494216">
    <property type="component" value="Unassembled WGS sequence"/>
</dbReference>
<reference evidence="1 2" key="1">
    <citation type="submission" date="2020-02" db="EMBL/GenBank/DDBJ databases">
        <authorList>
            <person name="Hogendoorn C."/>
        </authorList>
    </citation>
    <scope>NUCLEOTIDE SEQUENCE [LARGE SCALE GENOMIC DNA]</scope>
    <source>
        <strain evidence="1">METHB21</strain>
    </source>
</reference>
<evidence type="ECO:0000313" key="2">
    <source>
        <dbReference type="Proteomes" id="UP000494216"/>
    </source>
</evidence>
<gene>
    <name evidence="1" type="ORF">METHB2_70045</name>
</gene>
<protein>
    <recommendedName>
        <fullName evidence="3">BrnT family toxin</fullName>
    </recommendedName>
</protein>
<evidence type="ECO:0000313" key="1">
    <source>
        <dbReference type="EMBL" id="CAA9892438.1"/>
    </source>
</evidence>
<organism evidence="1 2">
    <name type="scientific">Candidatus Methylobacter favarea</name>
    <dbReference type="NCBI Taxonomy" id="2707345"/>
    <lineage>
        <taxon>Bacteria</taxon>
        <taxon>Pseudomonadati</taxon>
        <taxon>Pseudomonadota</taxon>
        <taxon>Gammaproteobacteria</taxon>
        <taxon>Methylococcales</taxon>
        <taxon>Methylococcaceae</taxon>
        <taxon>Methylobacter</taxon>
    </lineage>
</organism>
<name>A0A8S0XUT7_9GAMM</name>
<comment type="caution">
    <text evidence="1">The sequence shown here is derived from an EMBL/GenBank/DDBJ whole genome shotgun (WGS) entry which is preliminary data.</text>
</comment>
<dbReference type="InterPro" id="IPR038573">
    <property type="entry name" value="BrnT_sf"/>
</dbReference>
<dbReference type="EMBL" id="CADCXN010000102">
    <property type="protein sequence ID" value="CAA9892438.1"/>
    <property type="molecule type" value="Genomic_DNA"/>
</dbReference>